<accession>A0AAD9UCG8</accession>
<name>A0AAD9UCG8_RIDPI</name>
<organism evidence="2 3">
    <name type="scientific">Ridgeia piscesae</name>
    <name type="common">Tubeworm</name>
    <dbReference type="NCBI Taxonomy" id="27915"/>
    <lineage>
        <taxon>Eukaryota</taxon>
        <taxon>Metazoa</taxon>
        <taxon>Spiralia</taxon>
        <taxon>Lophotrochozoa</taxon>
        <taxon>Annelida</taxon>
        <taxon>Polychaeta</taxon>
        <taxon>Sedentaria</taxon>
        <taxon>Canalipalpata</taxon>
        <taxon>Sabellida</taxon>
        <taxon>Siboglinidae</taxon>
        <taxon>Ridgeia</taxon>
    </lineage>
</organism>
<keyword evidence="3" id="KW-1185">Reference proteome</keyword>
<reference evidence="2" key="1">
    <citation type="journal article" date="2023" name="Mol. Biol. Evol.">
        <title>Third-Generation Sequencing Reveals the Adaptive Role of the Epigenome in Three Deep-Sea Polychaetes.</title>
        <authorList>
            <person name="Perez M."/>
            <person name="Aroh O."/>
            <person name="Sun Y."/>
            <person name="Lan Y."/>
            <person name="Juniper S.K."/>
            <person name="Young C.R."/>
            <person name="Angers B."/>
            <person name="Qian P.Y."/>
        </authorList>
    </citation>
    <scope>NUCLEOTIDE SEQUENCE</scope>
    <source>
        <strain evidence="2">R07B-5</strain>
    </source>
</reference>
<feature type="region of interest" description="Disordered" evidence="1">
    <location>
        <begin position="1"/>
        <end position="29"/>
    </location>
</feature>
<proteinExistence type="predicted"/>
<sequence length="101" mass="11615">MNEKAHKDSLSACWSGRNKNNTHMNETQQPNHTFCLETYVESTEQREIPQQQEVFVLVTGRGNAPFPHTHTYHLCKVDYTTPNCQTNMNDYVLCGATFFMG</sequence>
<evidence type="ECO:0000313" key="3">
    <source>
        <dbReference type="Proteomes" id="UP001209878"/>
    </source>
</evidence>
<feature type="compositionally biased region" description="Polar residues" evidence="1">
    <location>
        <begin position="17"/>
        <end position="29"/>
    </location>
</feature>
<dbReference type="Proteomes" id="UP001209878">
    <property type="component" value="Unassembled WGS sequence"/>
</dbReference>
<evidence type="ECO:0000256" key="1">
    <source>
        <dbReference type="SAM" id="MobiDB-lite"/>
    </source>
</evidence>
<gene>
    <name evidence="2" type="ORF">NP493_276g01041</name>
</gene>
<dbReference type="AlphaFoldDB" id="A0AAD9UCG8"/>
<evidence type="ECO:0000313" key="2">
    <source>
        <dbReference type="EMBL" id="KAK2184221.1"/>
    </source>
</evidence>
<protein>
    <submittedName>
        <fullName evidence="2">Uncharacterized protein</fullName>
    </submittedName>
</protein>
<comment type="caution">
    <text evidence="2">The sequence shown here is derived from an EMBL/GenBank/DDBJ whole genome shotgun (WGS) entry which is preliminary data.</text>
</comment>
<dbReference type="EMBL" id="JAODUO010000276">
    <property type="protein sequence ID" value="KAK2184221.1"/>
    <property type="molecule type" value="Genomic_DNA"/>
</dbReference>